<evidence type="ECO:0000313" key="3">
    <source>
        <dbReference type="Proteomes" id="UP000247807"/>
    </source>
</evidence>
<accession>A0A318RBN4</accession>
<protein>
    <submittedName>
        <fullName evidence="2">Uncharacterized protein</fullName>
    </submittedName>
</protein>
<dbReference type="Proteomes" id="UP000247807">
    <property type="component" value="Unassembled WGS sequence"/>
</dbReference>
<gene>
    <name evidence="2" type="ORF">DNJ73_09620</name>
</gene>
<dbReference type="AlphaFoldDB" id="A0A318RBN4"/>
<organism evidence="2 3">
    <name type="scientific">Prochlorococcus marinus XMU1408</name>
    <dbReference type="NCBI Taxonomy" id="2213228"/>
    <lineage>
        <taxon>Bacteria</taxon>
        <taxon>Bacillati</taxon>
        <taxon>Cyanobacteriota</taxon>
        <taxon>Cyanophyceae</taxon>
        <taxon>Synechococcales</taxon>
        <taxon>Prochlorococcaceae</taxon>
        <taxon>Prochlorococcus</taxon>
    </lineage>
</organism>
<dbReference type="OrthoDB" id="541963at2"/>
<evidence type="ECO:0000313" key="2">
    <source>
        <dbReference type="EMBL" id="PYE00322.1"/>
    </source>
</evidence>
<feature type="transmembrane region" description="Helical" evidence="1">
    <location>
        <begin position="34"/>
        <end position="58"/>
    </location>
</feature>
<keyword evidence="1" id="KW-1133">Transmembrane helix</keyword>
<keyword evidence="1" id="KW-0812">Transmembrane</keyword>
<name>A0A318RBN4_PROMR</name>
<evidence type="ECO:0000256" key="1">
    <source>
        <dbReference type="SAM" id="Phobius"/>
    </source>
</evidence>
<keyword evidence="1" id="KW-0472">Membrane</keyword>
<reference evidence="2 3" key="1">
    <citation type="journal article" date="2018" name="Appl. Environ. Microbiol.">
        <title>Genome rearrangement shapes Prochlorococcus ecological adaptation.</title>
        <authorList>
            <person name="Yan W."/>
            <person name="Wei S."/>
            <person name="Wang Q."/>
            <person name="Xiao X."/>
            <person name="Zeng Q."/>
            <person name="Jiao N."/>
            <person name="Zhang R."/>
        </authorList>
    </citation>
    <scope>NUCLEOTIDE SEQUENCE [LARGE SCALE GENOMIC DNA]</scope>
    <source>
        <strain evidence="2 3">XMU1408</strain>
    </source>
</reference>
<proteinExistence type="predicted"/>
<comment type="caution">
    <text evidence="2">The sequence shown here is derived from an EMBL/GenBank/DDBJ whole genome shotgun (WGS) entry which is preliminary data.</text>
</comment>
<sequence length="68" mass="7896">MLTSKLTLITFTWCMALLVSISLRITGIAHPQPFYINHLFVWFLVFGPSLFLLIYFLIKRSFSVDSLI</sequence>
<dbReference type="EMBL" id="QJUE01000007">
    <property type="protein sequence ID" value="PYE00322.1"/>
    <property type="molecule type" value="Genomic_DNA"/>
</dbReference>